<dbReference type="SUPFAM" id="SSF56935">
    <property type="entry name" value="Porins"/>
    <property type="match status" value="1"/>
</dbReference>
<dbReference type="EMBL" id="VNIB01000022">
    <property type="protein sequence ID" value="TYO95209.1"/>
    <property type="molecule type" value="Genomic_DNA"/>
</dbReference>
<organism evidence="2 3">
    <name type="scientific">Geothermobacter ehrlichii</name>
    <dbReference type="NCBI Taxonomy" id="213224"/>
    <lineage>
        <taxon>Bacteria</taxon>
        <taxon>Pseudomonadati</taxon>
        <taxon>Thermodesulfobacteriota</taxon>
        <taxon>Desulfuromonadia</taxon>
        <taxon>Desulfuromonadales</taxon>
        <taxon>Geothermobacteraceae</taxon>
        <taxon>Geothermobacter</taxon>
    </lineage>
</organism>
<evidence type="ECO:0008006" key="4">
    <source>
        <dbReference type="Google" id="ProtNLM"/>
    </source>
</evidence>
<comment type="caution">
    <text evidence="2">The sequence shown here is derived from an EMBL/GenBank/DDBJ whole genome shotgun (WGS) entry which is preliminary data.</text>
</comment>
<name>A0A5D3WEA0_9BACT</name>
<evidence type="ECO:0000313" key="3">
    <source>
        <dbReference type="Proteomes" id="UP000324159"/>
    </source>
</evidence>
<feature type="chain" id="PRO_5022814331" description="Beta-barrel porin 2" evidence="1">
    <location>
        <begin position="32"/>
        <end position="435"/>
    </location>
</feature>
<gene>
    <name evidence="2" type="ORF">EDC39_1229</name>
</gene>
<reference evidence="2 3" key="1">
    <citation type="submission" date="2019-07" db="EMBL/GenBank/DDBJ databases">
        <title>Genomic Encyclopedia of Type Strains, Phase IV (KMG-IV): sequencing the most valuable type-strain genomes for metagenomic binning, comparative biology and taxonomic classification.</title>
        <authorList>
            <person name="Goeker M."/>
        </authorList>
    </citation>
    <scope>NUCLEOTIDE SEQUENCE [LARGE SCALE GENOMIC DNA]</scope>
    <source>
        <strain evidence="2 3">SS015</strain>
    </source>
</reference>
<sequence length="435" mass="49478">MKMTARKPGQFLCAVLAALLILAVAPSGARAGLLDEVDLHGFWDNRAGLRLQDDAYQRRTSLLESRLQLEGLYQGDVVTWQVRGDFVADDVTEEHDVDLEEGSGWFDLREANLLVSPTDWLDLKVGRQILTWGTGDLLFLNDLFPKDWQAFFIGRDVEYLKAPSDALLASFYPEWGTIDLVYTPRFDPDRFIRGERISYYNPLLGRTAGRDAPVRVDERRDWFDEDEFALRVSRNIGSFEAALYGYLGYWKSPAGFDAASGRNTFPRLNVWGASLRGPVADGIGNLELAWYDSRDDAGGDDPLLPNSEGRLLLGYERELARDFTIGLQYYLERLLDYDAYRRTLPAGTPKRDENRHLLTLRLTRLLLNQNLTLSLFAYYSPSDEDAYLRPSASYKLTDSWQLSGGGNIFAGRRDHTFFGQFEEATNVYAAIRYSF</sequence>
<evidence type="ECO:0000256" key="1">
    <source>
        <dbReference type="SAM" id="SignalP"/>
    </source>
</evidence>
<evidence type="ECO:0000313" key="2">
    <source>
        <dbReference type="EMBL" id="TYO95209.1"/>
    </source>
</evidence>
<dbReference type="AlphaFoldDB" id="A0A5D3WEA0"/>
<protein>
    <recommendedName>
        <fullName evidence="4">Beta-barrel porin 2</fullName>
    </recommendedName>
</protein>
<feature type="signal peptide" evidence="1">
    <location>
        <begin position="1"/>
        <end position="31"/>
    </location>
</feature>
<keyword evidence="1" id="KW-0732">Signal</keyword>
<dbReference type="Proteomes" id="UP000324159">
    <property type="component" value="Unassembled WGS sequence"/>
</dbReference>
<accession>A0A5D3WEA0</accession>
<proteinExistence type="predicted"/>
<keyword evidence="3" id="KW-1185">Reference proteome</keyword>